<dbReference type="EMBL" id="JACBPP010000007">
    <property type="protein sequence ID" value="KAF8000452.1"/>
    <property type="molecule type" value="Genomic_DNA"/>
</dbReference>
<dbReference type="Proteomes" id="UP000649328">
    <property type="component" value="Unassembled WGS sequence"/>
</dbReference>
<reference evidence="2" key="1">
    <citation type="submission" date="2020-10" db="EMBL/GenBank/DDBJ databases">
        <title>The Whole-Genome Sequence of Metschnikowia persimmonesis, a Novel Endophytic Yeast Species Isolated from Medicinal Plant Diospyros kaki Thumb.</title>
        <authorList>
            <person name="Rahmat E."/>
            <person name="Kang Y."/>
        </authorList>
    </citation>
    <scope>NUCLEOTIDE SEQUENCE</scope>
    <source>
        <strain evidence="2">KIOM G15050</strain>
    </source>
</reference>
<feature type="coiled-coil region" evidence="1">
    <location>
        <begin position="28"/>
        <end position="55"/>
    </location>
</feature>
<proteinExistence type="predicted"/>
<comment type="caution">
    <text evidence="2">The sequence shown here is derived from an EMBL/GenBank/DDBJ whole genome shotgun (WGS) entry which is preliminary data.</text>
</comment>
<sequence>MEITTPPSSLADTLERVSNTLTATAVSLRDVKETQREILAELGRLKEEVAKLRKSEKSQNAVT</sequence>
<dbReference type="OrthoDB" id="10471842at2759"/>
<evidence type="ECO:0000313" key="2">
    <source>
        <dbReference type="EMBL" id="KAF8000452.1"/>
    </source>
</evidence>
<evidence type="ECO:0000256" key="1">
    <source>
        <dbReference type="SAM" id="Coils"/>
    </source>
</evidence>
<protein>
    <submittedName>
        <fullName evidence="2">Uncharacterized protein</fullName>
    </submittedName>
</protein>
<keyword evidence="1" id="KW-0175">Coiled coil</keyword>
<gene>
    <name evidence="2" type="ORF">HF325_005381</name>
</gene>
<keyword evidence="3" id="KW-1185">Reference proteome</keyword>
<accession>A0A8H7GP03</accession>
<organism evidence="2 3">
    <name type="scientific">Metschnikowia pulcherrima</name>
    <dbReference type="NCBI Taxonomy" id="27326"/>
    <lineage>
        <taxon>Eukaryota</taxon>
        <taxon>Fungi</taxon>
        <taxon>Dikarya</taxon>
        <taxon>Ascomycota</taxon>
        <taxon>Saccharomycotina</taxon>
        <taxon>Pichiomycetes</taxon>
        <taxon>Metschnikowiaceae</taxon>
        <taxon>Metschnikowia</taxon>
    </lineage>
</organism>
<evidence type="ECO:0000313" key="3">
    <source>
        <dbReference type="Proteomes" id="UP000649328"/>
    </source>
</evidence>
<name>A0A8H7GP03_9ASCO</name>
<dbReference type="AlphaFoldDB" id="A0A8H7GP03"/>